<keyword evidence="1" id="KW-0732">Signal</keyword>
<dbReference type="EMBL" id="WOWS01000001">
    <property type="protein sequence ID" value="MUU77404.1"/>
    <property type="molecule type" value="Genomic_DNA"/>
</dbReference>
<accession>A0A6L6U9A3</accession>
<dbReference type="AlphaFoldDB" id="A0A6L6U9A3"/>
<dbReference type="Proteomes" id="UP000478208">
    <property type="component" value="Unassembled WGS sequence"/>
</dbReference>
<evidence type="ECO:0000313" key="3">
    <source>
        <dbReference type="Proteomes" id="UP000478208"/>
    </source>
</evidence>
<keyword evidence="3" id="KW-1185">Reference proteome</keyword>
<dbReference type="RefSeq" id="WP_157361992.1">
    <property type="nucleotide sequence ID" value="NZ_WOWS01000001.1"/>
</dbReference>
<sequence length="180" mass="20474">MKKLVFLSILSAMFFTSCSNSVDLAIDNPTDFSVEVVVDTLRVVVPPKEVVWVEMGKGEHQLTLENDSIIKFNFQSDVYMVNPSLSEYLLADEYYGPEMYQDTYAANLTNKEVTFLGIPMEGNYDVVRDVINEVTWDYGPRESLPEMVEVDSDESYTSLVKAYDPQEFMALMMSSYSGEE</sequence>
<feature type="signal peptide" evidence="1">
    <location>
        <begin position="1"/>
        <end position="21"/>
    </location>
</feature>
<evidence type="ECO:0000256" key="1">
    <source>
        <dbReference type="SAM" id="SignalP"/>
    </source>
</evidence>
<gene>
    <name evidence="2" type="ORF">GN138_03010</name>
</gene>
<protein>
    <submittedName>
        <fullName evidence="2">Uncharacterized protein</fullName>
    </submittedName>
</protein>
<organism evidence="2 3">
    <name type="scientific">Winogradskyella endarachnes</name>
    <dbReference type="NCBI Taxonomy" id="2681965"/>
    <lineage>
        <taxon>Bacteria</taxon>
        <taxon>Pseudomonadati</taxon>
        <taxon>Bacteroidota</taxon>
        <taxon>Flavobacteriia</taxon>
        <taxon>Flavobacteriales</taxon>
        <taxon>Flavobacteriaceae</taxon>
        <taxon>Winogradskyella</taxon>
    </lineage>
</organism>
<feature type="chain" id="PRO_5027035947" evidence="1">
    <location>
        <begin position="22"/>
        <end position="180"/>
    </location>
</feature>
<comment type="caution">
    <text evidence="2">The sequence shown here is derived from an EMBL/GenBank/DDBJ whole genome shotgun (WGS) entry which is preliminary data.</text>
</comment>
<dbReference type="PROSITE" id="PS51257">
    <property type="entry name" value="PROKAR_LIPOPROTEIN"/>
    <property type="match status" value="1"/>
</dbReference>
<name>A0A6L6U9A3_9FLAO</name>
<reference evidence="2 3" key="1">
    <citation type="submission" date="2019-12" db="EMBL/GenBank/DDBJ databases">
        <authorList>
            <person name="Li J."/>
        </authorList>
    </citation>
    <scope>NUCLEOTIDE SEQUENCE [LARGE SCALE GENOMIC DNA]</scope>
    <source>
        <strain evidence="2 3">HL2-2</strain>
    </source>
</reference>
<proteinExistence type="predicted"/>
<evidence type="ECO:0000313" key="2">
    <source>
        <dbReference type="EMBL" id="MUU77404.1"/>
    </source>
</evidence>